<evidence type="ECO:0000256" key="2">
    <source>
        <dbReference type="SAM" id="Phobius"/>
    </source>
</evidence>
<dbReference type="GO" id="GO:0004851">
    <property type="term" value="F:uroporphyrin-III C-methyltransferase activity"/>
    <property type="evidence" value="ECO:0007669"/>
    <property type="project" value="UniProtKB-EC"/>
</dbReference>
<evidence type="ECO:0000256" key="1">
    <source>
        <dbReference type="SAM" id="MobiDB-lite"/>
    </source>
</evidence>
<gene>
    <name evidence="3" type="ORF">RXV79_05810</name>
</gene>
<accession>A0ABZ0CYI7</accession>
<dbReference type="InterPro" id="IPR007470">
    <property type="entry name" value="HemX"/>
</dbReference>
<keyword evidence="2" id="KW-0812">Transmembrane</keyword>
<keyword evidence="2" id="KW-1133">Transmembrane helix</keyword>
<keyword evidence="3" id="KW-0808">Transferase</keyword>
<evidence type="ECO:0000313" key="4">
    <source>
        <dbReference type="Proteomes" id="UP001303946"/>
    </source>
</evidence>
<dbReference type="EMBL" id="CP136336">
    <property type="protein sequence ID" value="WOB09576.1"/>
    <property type="molecule type" value="Genomic_DNA"/>
</dbReference>
<dbReference type="Proteomes" id="UP001303946">
    <property type="component" value="Chromosome"/>
</dbReference>
<keyword evidence="4" id="KW-1185">Reference proteome</keyword>
<organism evidence="3 4">
    <name type="scientific">Piscinibacter gummiphilus</name>
    <dbReference type="NCBI Taxonomy" id="946333"/>
    <lineage>
        <taxon>Bacteria</taxon>
        <taxon>Pseudomonadati</taxon>
        <taxon>Pseudomonadota</taxon>
        <taxon>Betaproteobacteria</taxon>
        <taxon>Burkholderiales</taxon>
        <taxon>Sphaerotilaceae</taxon>
        <taxon>Piscinibacter</taxon>
    </lineage>
</organism>
<dbReference type="EC" id="2.1.1.107" evidence="3"/>
<protein>
    <submittedName>
        <fullName evidence="3">Uroporphyrinogen-III C-methyltransferase</fullName>
        <ecNumber evidence="3">2.1.1.107</ecNumber>
    </submittedName>
</protein>
<dbReference type="RefSeq" id="WP_316702524.1">
    <property type="nucleotide sequence ID" value="NZ_CP136336.1"/>
</dbReference>
<dbReference type="PANTHER" id="PTHR38043:SF1">
    <property type="entry name" value="PROTEIN HEMX"/>
    <property type="match status" value="1"/>
</dbReference>
<reference evidence="3 4" key="1">
    <citation type="submission" date="2023-10" db="EMBL/GenBank/DDBJ databases">
        <title>Bacteria for the degradation of biodegradable plastic PBAT(Polybutylene adipate terephthalate).</title>
        <authorList>
            <person name="Weon H.-Y."/>
            <person name="Yeon J."/>
        </authorList>
    </citation>
    <scope>NUCLEOTIDE SEQUENCE [LARGE SCALE GENOMIC DNA]</scope>
    <source>
        <strain evidence="3 4">SBD 7-3</strain>
    </source>
</reference>
<feature type="region of interest" description="Disordered" evidence="1">
    <location>
        <begin position="214"/>
        <end position="241"/>
    </location>
</feature>
<feature type="compositionally biased region" description="Low complexity" evidence="1">
    <location>
        <begin position="221"/>
        <end position="241"/>
    </location>
</feature>
<dbReference type="GO" id="GO:0032259">
    <property type="term" value="P:methylation"/>
    <property type="evidence" value="ECO:0007669"/>
    <property type="project" value="UniProtKB-KW"/>
</dbReference>
<proteinExistence type="predicted"/>
<keyword evidence="2" id="KW-0472">Membrane</keyword>
<sequence length="368" mass="40033">MNDVTHTPLPPAASEPVVPAAAPRRSRWVLALVALLALVVAVSLGLAWSAQQRVRKLEQELVRRQQDSQTQSAEARLLAKRADETARESAAKVTLLEARLAEVSIQRTQLEDLIQSLSRSRDENVLVDIDSGLRVAQQQATITGSAEPLVAALKQADDRLARYAQPRLEGVRRAIARDIDRVKAVGVPDIAALSIKLDEAIRLVDELPLLSQAEPRKETRPAASAPKASAKSASAPASAPAGWTTAVSDRWHGLMQTLWGETRTLVRVTRIDHPEAMLVAPEQAFFLRENLKLRLLNARLAVLSRQFDTVQTDVQSAQQALERYFDRSSRRTGVAGDLLKQVAAGSRQVGLPRPDDTLAALAAATAGR</sequence>
<dbReference type="PANTHER" id="PTHR38043">
    <property type="entry name" value="PROTEIN HEMX"/>
    <property type="match status" value="1"/>
</dbReference>
<name>A0ABZ0CYI7_9BURK</name>
<evidence type="ECO:0000313" key="3">
    <source>
        <dbReference type="EMBL" id="WOB09576.1"/>
    </source>
</evidence>
<dbReference type="Pfam" id="PF04375">
    <property type="entry name" value="HemX"/>
    <property type="match status" value="1"/>
</dbReference>
<feature type="transmembrane region" description="Helical" evidence="2">
    <location>
        <begin position="28"/>
        <end position="48"/>
    </location>
</feature>
<keyword evidence="3" id="KW-0489">Methyltransferase</keyword>